<dbReference type="AlphaFoldDB" id="A0A3B0SGJ2"/>
<dbReference type="NCBIfam" id="TIGR01509">
    <property type="entry name" value="HAD-SF-IA-v3"/>
    <property type="match status" value="1"/>
</dbReference>
<dbReference type="SFLD" id="SFLDS00003">
    <property type="entry name" value="Haloacid_Dehalogenase"/>
    <property type="match status" value="1"/>
</dbReference>
<dbReference type="Gene3D" id="1.10.150.450">
    <property type="match status" value="1"/>
</dbReference>
<organism evidence="1">
    <name type="scientific">hydrothermal vent metagenome</name>
    <dbReference type="NCBI Taxonomy" id="652676"/>
    <lineage>
        <taxon>unclassified sequences</taxon>
        <taxon>metagenomes</taxon>
        <taxon>ecological metagenomes</taxon>
    </lineage>
</organism>
<dbReference type="InterPro" id="IPR006439">
    <property type="entry name" value="HAD-SF_hydro_IA"/>
</dbReference>
<dbReference type="Gene3D" id="3.40.50.1000">
    <property type="entry name" value="HAD superfamily/HAD-like"/>
    <property type="match status" value="1"/>
</dbReference>
<gene>
    <name evidence="1" type="ORF">MNBD_ALPHA08-1747</name>
</gene>
<reference evidence="1" key="1">
    <citation type="submission" date="2018-06" db="EMBL/GenBank/DDBJ databases">
        <authorList>
            <person name="Zhirakovskaya E."/>
        </authorList>
    </citation>
    <scope>NUCLEOTIDE SEQUENCE</scope>
</reference>
<dbReference type="InterPro" id="IPR010237">
    <property type="entry name" value="Pyr-5-nucltdase"/>
</dbReference>
<sequence>MERFNQIETWVFDLDNTLYSPDCKLFDQIDVRMGTFISELLDVDRIEARRIQKDFFFHYGTTLSGLMNEHNVKPADFLEFVHDIDRSVIPHDETLNGVLARLPGKKYICTNGSVAHAEATLAEIGISAHFDDIFDIHAFDYQPKPARKAYDVMLKQAGFNPERAAMFEDIARNLEIPHELGMATVLITSQNNEDGALINRLNGDDNGAHYVHHTTDDISEFLSSIFAQGVNK</sequence>
<dbReference type="PANTHER" id="PTHR12725">
    <property type="entry name" value="HALOACID DEHALOGENASE-LIKE HYDROLASE"/>
    <property type="match status" value="1"/>
</dbReference>
<dbReference type="EMBL" id="UOEC01000209">
    <property type="protein sequence ID" value="VAW03263.1"/>
    <property type="molecule type" value="Genomic_DNA"/>
</dbReference>
<evidence type="ECO:0000313" key="1">
    <source>
        <dbReference type="EMBL" id="VAW03263.1"/>
    </source>
</evidence>
<dbReference type="SUPFAM" id="SSF56784">
    <property type="entry name" value="HAD-like"/>
    <property type="match status" value="1"/>
</dbReference>
<dbReference type="InterPro" id="IPR036412">
    <property type="entry name" value="HAD-like_sf"/>
</dbReference>
<keyword evidence="1" id="KW-0378">Hydrolase</keyword>
<dbReference type="SFLD" id="SFLDG01132">
    <property type="entry name" value="C1.5.3:_5'-Nucleotidase_Like"/>
    <property type="match status" value="1"/>
</dbReference>
<dbReference type="Pfam" id="PF00702">
    <property type="entry name" value="Hydrolase"/>
    <property type="match status" value="1"/>
</dbReference>
<dbReference type="PANTHER" id="PTHR12725:SF117">
    <property type="entry name" value="HALOACID DEHALOGENASE-LIKE HYDROLASE"/>
    <property type="match status" value="1"/>
</dbReference>
<dbReference type="InterPro" id="IPR023214">
    <property type="entry name" value="HAD_sf"/>
</dbReference>
<dbReference type="SFLD" id="SFLDG01129">
    <property type="entry name" value="C1.5:_HAD__Beta-PGM__Phosphata"/>
    <property type="match status" value="1"/>
</dbReference>
<protein>
    <submittedName>
        <fullName evidence="1">Pyridoxal-5'-phosphate phosphatase, Alphaproteobacterial type</fullName>
        <ecNumber evidence="1">3.1.3.74</ecNumber>
    </submittedName>
</protein>
<accession>A0A3B0SGJ2</accession>
<dbReference type="NCBIfam" id="TIGR01993">
    <property type="entry name" value="Pyr-5-nucltdase"/>
    <property type="match status" value="1"/>
</dbReference>
<dbReference type="GO" id="GO:0033883">
    <property type="term" value="F:pyridoxal phosphatase activity"/>
    <property type="evidence" value="ECO:0007669"/>
    <property type="project" value="UniProtKB-EC"/>
</dbReference>
<name>A0A3B0SGJ2_9ZZZZ</name>
<proteinExistence type="predicted"/>
<dbReference type="EC" id="3.1.3.74" evidence="1"/>